<feature type="active site" description="Proton acceptor" evidence="4">
    <location>
        <position position="78"/>
    </location>
</feature>
<evidence type="ECO:0000256" key="1">
    <source>
        <dbReference type="ARBA" id="ARBA00001968"/>
    </source>
</evidence>
<dbReference type="GO" id="GO:0036221">
    <property type="term" value="F:UTP diphosphatase activity"/>
    <property type="evidence" value="ECO:0007669"/>
    <property type="project" value="RHEA"/>
</dbReference>
<evidence type="ECO:0000313" key="5">
    <source>
        <dbReference type="EMBL" id="SFN64672.1"/>
    </source>
</evidence>
<dbReference type="Gene3D" id="3.90.950.10">
    <property type="match status" value="1"/>
</dbReference>
<dbReference type="GO" id="GO:0005737">
    <property type="term" value="C:cytoplasm"/>
    <property type="evidence" value="ECO:0007669"/>
    <property type="project" value="UniProtKB-SubCell"/>
</dbReference>
<dbReference type="PANTHER" id="PTHR43213:SF5">
    <property type="entry name" value="BIFUNCTIONAL DTTP_UTP PYROPHOSPHATASE_METHYLTRANSFERASE PROTEIN-RELATED"/>
    <property type="match status" value="1"/>
</dbReference>
<feature type="site" description="Important for substrate specificity" evidence="4">
    <location>
        <position position="79"/>
    </location>
</feature>
<dbReference type="SUPFAM" id="SSF52972">
    <property type="entry name" value="ITPase-like"/>
    <property type="match status" value="1"/>
</dbReference>
<comment type="catalytic activity">
    <reaction evidence="4">
        <text>UTP + H2O = UMP + diphosphate + H(+)</text>
        <dbReference type="Rhea" id="RHEA:29395"/>
        <dbReference type="ChEBI" id="CHEBI:15377"/>
        <dbReference type="ChEBI" id="CHEBI:15378"/>
        <dbReference type="ChEBI" id="CHEBI:33019"/>
        <dbReference type="ChEBI" id="CHEBI:46398"/>
        <dbReference type="ChEBI" id="CHEBI:57865"/>
        <dbReference type="EC" id="3.6.1.9"/>
    </reaction>
</comment>
<evidence type="ECO:0000256" key="4">
    <source>
        <dbReference type="HAMAP-Rule" id="MF_00528"/>
    </source>
</evidence>
<comment type="subcellular location">
    <subcellularLocation>
        <location evidence="4">Cytoplasm</location>
    </subcellularLocation>
</comment>
<dbReference type="RefSeq" id="WP_092910163.1">
    <property type="nucleotide sequence ID" value="NZ_FOUZ01000018.1"/>
</dbReference>
<name>A0A1I5AQL3_9FLAO</name>
<organism evidence="5 6">
    <name type="scientific">Algoriella xinjiangensis</name>
    <dbReference type="NCBI Taxonomy" id="684065"/>
    <lineage>
        <taxon>Bacteria</taxon>
        <taxon>Pseudomonadati</taxon>
        <taxon>Bacteroidota</taxon>
        <taxon>Flavobacteriia</taxon>
        <taxon>Flavobacteriales</taxon>
        <taxon>Weeksellaceae</taxon>
        <taxon>Algoriella</taxon>
    </lineage>
</organism>
<dbReference type="PANTHER" id="PTHR43213">
    <property type="entry name" value="BIFUNCTIONAL DTTP/UTP PYROPHOSPHATASE/METHYLTRANSFERASE PROTEIN-RELATED"/>
    <property type="match status" value="1"/>
</dbReference>
<reference evidence="6" key="1">
    <citation type="submission" date="2016-10" db="EMBL/GenBank/DDBJ databases">
        <authorList>
            <person name="Varghese N."/>
            <person name="Submissions S."/>
        </authorList>
    </citation>
    <scope>NUCLEOTIDE SEQUENCE [LARGE SCALE GENOMIC DNA]</scope>
    <source>
        <strain evidence="6">XJ109</strain>
    </source>
</reference>
<comment type="caution">
    <text evidence="4">Lacks conserved residue(s) required for the propagation of feature annotation.</text>
</comment>
<feature type="site" description="Important for substrate specificity" evidence="4">
    <location>
        <position position="20"/>
    </location>
</feature>
<keyword evidence="3 4" id="KW-0546">Nucleotide metabolism</keyword>
<dbReference type="EC" id="3.6.1.9" evidence="4"/>
<evidence type="ECO:0000256" key="3">
    <source>
        <dbReference type="ARBA" id="ARBA00023080"/>
    </source>
</evidence>
<evidence type="ECO:0000313" key="6">
    <source>
        <dbReference type="Proteomes" id="UP000199149"/>
    </source>
</evidence>
<keyword evidence="6" id="KW-1185">Reference proteome</keyword>
<comment type="cofactor">
    <cofactor evidence="1 4">
        <name>a divalent metal cation</name>
        <dbReference type="ChEBI" id="CHEBI:60240"/>
    </cofactor>
</comment>
<keyword evidence="4" id="KW-0963">Cytoplasm</keyword>
<dbReference type="PIRSF" id="PIRSF006305">
    <property type="entry name" value="Maf"/>
    <property type="match status" value="1"/>
</dbReference>
<protein>
    <recommendedName>
        <fullName evidence="4">dTTP/UTP pyrophosphatase</fullName>
        <shortName evidence="4">dTTPase/UTPase</shortName>
        <ecNumber evidence="4">3.6.1.9</ecNumber>
    </recommendedName>
    <alternativeName>
        <fullName evidence="4">Nucleoside triphosphate pyrophosphatase</fullName>
    </alternativeName>
    <alternativeName>
        <fullName evidence="4">Nucleotide pyrophosphatase</fullName>
        <shortName evidence="4">Nucleotide PPase</shortName>
    </alternativeName>
</protein>
<accession>A0A1I5AQL3</accession>
<comment type="function">
    <text evidence="4">Nucleoside triphosphate pyrophosphatase that hydrolyzes dTTP and UTP. May have a dual role in cell division arrest and in preventing the incorporation of modified nucleotides into cellular nucleic acids.</text>
</comment>
<dbReference type="STRING" id="684065.SAMN05421738_11820"/>
<proteinExistence type="inferred from homology"/>
<dbReference type="NCBIfam" id="TIGR00172">
    <property type="entry name" value="maf"/>
    <property type="match status" value="1"/>
</dbReference>
<sequence length="194" mass="22174">MLLTEKFRDTNIILASQSPRRKELLAGLGLSFSTISLDIDETFDRDIYKAEKITELLSAKKAQAYTAIQPNDLIITSDTTVWVDGESLEKAENREEAYEMIKKLSGKTHSVYTSVTIRTIDKEKTFSDETLVTFSDLSDEEIYFYIDNYKPYDKAGAYGVQEWIGYIGVENMNGSYFNVMGLPTHKLYQELKNL</sequence>
<dbReference type="Proteomes" id="UP000199149">
    <property type="component" value="Unassembled WGS sequence"/>
</dbReference>
<dbReference type="AlphaFoldDB" id="A0A1I5AQL3"/>
<dbReference type="HAMAP" id="MF_00528">
    <property type="entry name" value="Maf"/>
    <property type="match status" value="1"/>
</dbReference>
<dbReference type="Pfam" id="PF02545">
    <property type="entry name" value="Maf"/>
    <property type="match status" value="1"/>
</dbReference>
<feature type="site" description="Important for substrate specificity" evidence="4">
    <location>
        <position position="161"/>
    </location>
</feature>
<dbReference type="InterPro" id="IPR003697">
    <property type="entry name" value="Maf-like"/>
</dbReference>
<dbReference type="GO" id="GO:0036218">
    <property type="term" value="F:dTTP diphosphatase activity"/>
    <property type="evidence" value="ECO:0007669"/>
    <property type="project" value="RHEA"/>
</dbReference>
<dbReference type="EMBL" id="FOUZ01000018">
    <property type="protein sequence ID" value="SFN64672.1"/>
    <property type="molecule type" value="Genomic_DNA"/>
</dbReference>
<keyword evidence="2 4" id="KW-0378">Hydrolase</keyword>
<evidence type="ECO:0000256" key="2">
    <source>
        <dbReference type="ARBA" id="ARBA00022801"/>
    </source>
</evidence>
<dbReference type="InterPro" id="IPR029001">
    <property type="entry name" value="ITPase-like_fam"/>
</dbReference>
<comment type="similarity">
    <text evidence="4">Belongs to the Maf family. YhdE subfamily.</text>
</comment>
<dbReference type="GO" id="GO:0009117">
    <property type="term" value="P:nucleotide metabolic process"/>
    <property type="evidence" value="ECO:0007669"/>
    <property type="project" value="UniProtKB-KW"/>
</dbReference>
<comment type="catalytic activity">
    <reaction evidence="4">
        <text>dTTP + H2O = dTMP + diphosphate + H(+)</text>
        <dbReference type="Rhea" id="RHEA:28534"/>
        <dbReference type="ChEBI" id="CHEBI:15377"/>
        <dbReference type="ChEBI" id="CHEBI:15378"/>
        <dbReference type="ChEBI" id="CHEBI:33019"/>
        <dbReference type="ChEBI" id="CHEBI:37568"/>
        <dbReference type="ChEBI" id="CHEBI:63528"/>
        <dbReference type="EC" id="3.6.1.9"/>
    </reaction>
</comment>
<dbReference type="OrthoDB" id="9807767at2"/>
<dbReference type="CDD" id="cd00555">
    <property type="entry name" value="Maf"/>
    <property type="match status" value="1"/>
</dbReference>
<gene>
    <name evidence="5" type="ORF">SAMN05421738_11820</name>
</gene>